<keyword evidence="1" id="KW-1133">Transmembrane helix</keyword>
<evidence type="ECO:0000313" key="2">
    <source>
        <dbReference type="EMBL" id="JAH09104.1"/>
    </source>
</evidence>
<reference evidence="2" key="2">
    <citation type="journal article" date="2015" name="Fish Shellfish Immunol.">
        <title>Early steps in the European eel (Anguilla anguilla)-Vibrio vulnificus interaction in the gills: Role of the RtxA13 toxin.</title>
        <authorList>
            <person name="Callol A."/>
            <person name="Pajuelo D."/>
            <person name="Ebbesson L."/>
            <person name="Teles M."/>
            <person name="MacKenzie S."/>
            <person name="Amaro C."/>
        </authorList>
    </citation>
    <scope>NUCLEOTIDE SEQUENCE</scope>
</reference>
<accession>A0A0E9PX80</accession>
<name>A0A0E9PX80_ANGAN</name>
<keyword evidence="1" id="KW-0472">Membrane</keyword>
<protein>
    <submittedName>
        <fullName evidence="2">Uncharacterized protein</fullName>
    </submittedName>
</protein>
<dbReference type="AlphaFoldDB" id="A0A0E9PX80"/>
<evidence type="ECO:0000256" key="1">
    <source>
        <dbReference type="SAM" id="Phobius"/>
    </source>
</evidence>
<feature type="transmembrane region" description="Helical" evidence="1">
    <location>
        <begin position="20"/>
        <end position="40"/>
    </location>
</feature>
<keyword evidence="1" id="KW-0812">Transmembrane</keyword>
<proteinExistence type="predicted"/>
<reference evidence="2" key="1">
    <citation type="submission" date="2014-11" db="EMBL/GenBank/DDBJ databases">
        <authorList>
            <person name="Amaro Gonzalez C."/>
        </authorList>
    </citation>
    <scope>NUCLEOTIDE SEQUENCE</scope>
</reference>
<organism evidence="2">
    <name type="scientific">Anguilla anguilla</name>
    <name type="common">European freshwater eel</name>
    <name type="synonym">Muraena anguilla</name>
    <dbReference type="NCBI Taxonomy" id="7936"/>
    <lineage>
        <taxon>Eukaryota</taxon>
        <taxon>Metazoa</taxon>
        <taxon>Chordata</taxon>
        <taxon>Craniata</taxon>
        <taxon>Vertebrata</taxon>
        <taxon>Euteleostomi</taxon>
        <taxon>Actinopterygii</taxon>
        <taxon>Neopterygii</taxon>
        <taxon>Teleostei</taxon>
        <taxon>Anguilliformes</taxon>
        <taxon>Anguillidae</taxon>
        <taxon>Anguilla</taxon>
    </lineage>
</organism>
<sequence>MVFAFIGRRCPSEFVSHGAQTSGAVFCLSSNIGVFSFLLFKMKNLRYFRVFL</sequence>
<dbReference type="EMBL" id="GBXM01099473">
    <property type="protein sequence ID" value="JAH09104.1"/>
    <property type="molecule type" value="Transcribed_RNA"/>
</dbReference>